<dbReference type="Gene3D" id="1.20.1510.10">
    <property type="entry name" value="Cation efflux protein transmembrane domain"/>
    <property type="match status" value="1"/>
</dbReference>
<dbReference type="SUPFAM" id="SSF160240">
    <property type="entry name" value="Cation efflux protein cytoplasmic domain-like"/>
    <property type="match status" value="1"/>
</dbReference>
<dbReference type="EMBL" id="OBQC01000006">
    <property type="protein sequence ID" value="SOC39779.1"/>
    <property type="molecule type" value="Genomic_DNA"/>
</dbReference>
<evidence type="ECO:0000313" key="11">
    <source>
        <dbReference type="EMBL" id="SOC39779.1"/>
    </source>
</evidence>
<dbReference type="InterPro" id="IPR036837">
    <property type="entry name" value="Cation_efflux_CTD_sf"/>
</dbReference>
<comment type="subcellular location">
    <subcellularLocation>
        <location evidence="1">Membrane</location>
        <topology evidence="1">Multi-pass membrane protein</topology>
    </subcellularLocation>
</comment>
<dbReference type="AlphaFoldDB" id="A0A285UDB0"/>
<evidence type="ECO:0000256" key="8">
    <source>
        <dbReference type="SAM" id="Phobius"/>
    </source>
</evidence>
<proteinExistence type="inferred from homology"/>
<dbReference type="SUPFAM" id="SSF161111">
    <property type="entry name" value="Cation efflux protein transmembrane domain-like"/>
    <property type="match status" value="1"/>
</dbReference>
<accession>A0A285UDB0</accession>
<evidence type="ECO:0000259" key="9">
    <source>
        <dbReference type="Pfam" id="PF01545"/>
    </source>
</evidence>
<dbReference type="InterPro" id="IPR002524">
    <property type="entry name" value="Cation_efflux"/>
</dbReference>
<evidence type="ECO:0000259" key="10">
    <source>
        <dbReference type="Pfam" id="PF16916"/>
    </source>
</evidence>
<keyword evidence="12" id="KW-1185">Reference proteome</keyword>
<keyword evidence="3" id="KW-0813">Transport</keyword>
<evidence type="ECO:0000256" key="1">
    <source>
        <dbReference type="ARBA" id="ARBA00004141"/>
    </source>
</evidence>
<feature type="domain" description="Cation efflux protein cytoplasmic" evidence="10">
    <location>
        <begin position="216"/>
        <end position="286"/>
    </location>
</feature>
<dbReference type="Proteomes" id="UP000219252">
    <property type="component" value="Unassembled WGS sequence"/>
</dbReference>
<keyword evidence="4 8" id="KW-0812">Transmembrane</keyword>
<sequence>MHHHHHHHHHSENKKALFVGFIIISAFVLVEFVGGILTNSLALLSDAGHMFSDAISLGVGLIAIKIGEQFTSENKTFGYKRIEVLAALFNGLLLILISIAIMWEALHRFSEPHIVASKGMLIIAVIGALVNIGVLILLKDAHNHGNINMQAAFLHVVGDLLGSIGAIIASLLIMFFGWTLADPFASVIVAFLIIKSGFSITYDAVHILMEGKPIHLDMEQVRKRLMQIPGVVKIHDLHAWSITSDFPSLSCHLVISTNNHDEILKEALRELHDTFHIEHATVQVESVRVDLEKYEHHLCN</sequence>
<dbReference type="PANTHER" id="PTHR11562:SF17">
    <property type="entry name" value="RE54080P-RELATED"/>
    <property type="match status" value="1"/>
</dbReference>
<feature type="transmembrane region" description="Helical" evidence="8">
    <location>
        <begin position="115"/>
        <end position="138"/>
    </location>
</feature>
<dbReference type="OrthoDB" id="9809646at2"/>
<dbReference type="NCBIfam" id="TIGR01297">
    <property type="entry name" value="CDF"/>
    <property type="match status" value="1"/>
</dbReference>
<comment type="similarity">
    <text evidence="2">Belongs to the cation diffusion facilitator (CDF) transporter (TC 2.A.4) family. SLC30A subfamily.</text>
</comment>
<organism evidence="11 12">
    <name type="scientific">Ureibacillus acetophenoni</name>
    <dbReference type="NCBI Taxonomy" id="614649"/>
    <lineage>
        <taxon>Bacteria</taxon>
        <taxon>Bacillati</taxon>
        <taxon>Bacillota</taxon>
        <taxon>Bacilli</taxon>
        <taxon>Bacillales</taxon>
        <taxon>Caryophanaceae</taxon>
        <taxon>Ureibacillus</taxon>
    </lineage>
</organism>
<feature type="transmembrane region" description="Helical" evidence="8">
    <location>
        <begin position="84"/>
        <end position="103"/>
    </location>
</feature>
<name>A0A285UDB0_9BACL</name>
<evidence type="ECO:0000256" key="2">
    <source>
        <dbReference type="ARBA" id="ARBA00008873"/>
    </source>
</evidence>
<keyword evidence="5 8" id="KW-1133">Transmembrane helix</keyword>
<feature type="transmembrane region" description="Helical" evidence="8">
    <location>
        <begin position="184"/>
        <end position="205"/>
    </location>
</feature>
<dbReference type="PANTHER" id="PTHR11562">
    <property type="entry name" value="CATION EFFLUX PROTEIN/ ZINC TRANSPORTER"/>
    <property type="match status" value="1"/>
</dbReference>
<evidence type="ECO:0000256" key="5">
    <source>
        <dbReference type="ARBA" id="ARBA00022989"/>
    </source>
</evidence>
<gene>
    <name evidence="11" type="ORF">SAMN05877842_106115</name>
</gene>
<feature type="domain" description="Cation efflux protein transmembrane" evidence="9">
    <location>
        <begin position="17"/>
        <end position="209"/>
    </location>
</feature>
<dbReference type="InterPro" id="IPR050681">
    <property type="entry name" value="CDF/SLC30A"/>
</dbReference>
<dbReference type="GO" id="GO:0005886">
    <property type="term" value="C:plasma membrane"/>
    <property type="evidence" value="ECO:0007669"/>
    <property type="project" value="TreeGrafter"/>
</dbReference>
<evidence type="ECO:0000313" key="12">
    <source>
        <dbReference type="Proteomes" id="UP000219252"/>
    </source>
</evidence>
<evidence type="ECO:0000256" key="6">
    <source>
        <dbReference type="ARBA" id="ARBA00023065"/>
    </source>
</evidence>
<dbReference type="InterPro" id="IPR058533">
    <property type="entry name" value="Cation_efflux_TM"/>
</dbReference>
<dbReference type="Pfam" id="PF01545">
    <property type="entry name" value="Cation_efflux"/>
    <property type="match status" value="1"/>
</dbReference>
<reference evidence="12" key="1">
    <citation type="submission" date="2017-08" db="EMBL/GenBank/DDBJ databases">
        <authorList>
            <person name="Varghese N."/>
            <person name="Submissions S."/>
        </authorList>
    </citation>
    <scope>NUCLEOTIDE SEQUENCE [LARGE SCALE GENOMIC DNA]</scope>
    <source>
        <strain evidence="12">JC23</strain>
    </source>
</reference>
<evidence type="ECO:0000256" key="4">
    <source>
        <dbReference type="ARBA" id="ARBA00022692"/>
    </source>
</evidence>
<evidence type="ECO:0000256" key="3">
    <source>
        <dbReference type="ARBA" id="ARBA00022448"/>
    </source>
</evidence>
<dbReference type="GO" id="GO:0005385">
    <property type="term" value="F:zinc ion transmembrane transporter activity"/>
    <property type="evidence" value="ECO:0007669"/>
    <property type="project" value="TreeGrafter"/>
</dbReference>
<protein>
    <submittedName>
        <fullName evidence="11">Cobalt-zinc-cadmium efflux system protein</fullName>
    </submittedName>
</protein>
<evidence type="ECO:0000256" key="7">
    <source>
        <dbReference type="ARBA" id="ARBA00023136"/>
    </source>
</evidence>
<feature type="transmembrane region" description="Helical" evidence="8">
    <location>
        <begin position="43"/>
        <end position="64"/>
    </location>
</feature>
<dbReference type="RefSeq" id="WP_097149504.1">
    <property type="nucleotide sequence ID" value="NZ_OBQC01000006.1"/>
</dbReference>
<dbReference type="Pfam" id="PF16916">
    <property type="entry name" value="ZT_dimer"/>
    <property type="match status" value="1"/>
</dbReference>
<dbReference type="InterPro" id="IPR027470">
    <property type="entry name" value="Cation_efflux_CTD"/>
</dbReference>
<feature type="transmembrane region" description="Helical" evidence="8">
    <location>
        <begin position="150"/>
        <end position="178"/>
    </location>
</feature>
<feature type="transmembrane region" description="Helical" evidence="8">
    <location>
        <begin position="16"/>
        <end position="37"/>
    </location>
</feature>
<keyword evidence="6" id="KW-0406">Ion transport</keyword>
<dbReference type="InterPro" id="IPR027469">
    <property type="entry name" value="Cation_efflux_TMD_sf"/>
</dbReference>
<keyword evidence="7 8" id="KW-0472">Membrane</keyword>